<name>A0ACB9FT14_9ASTR</name>
<reference evidence="2" key="1">
    <citation type="journal article" date="2022" name="Mol. Ecol. Resour.">
        <title>The genomes of chicory, endive, great burdock and yacon provide insights into Asteraceae palaeo-polyploidization history and plant inulin production.</title>
        <authorList>
            <person name="Fan W."/>
            <person name="Wang S."/>
            <person name="Wang H."/>
            <person name="Wang A."/>
            <person name="Jiang F."/>
            <person name="Liu H."/>
            <person name="Zhao H."/>
            <person name="Xu D."/>
            <person name="Zhang Y."/>
        </authorList>
    </citation>
    <scope>NUCLEOTIDE SEQUENCE [LARGE SCALE GENOMIC DNA]</scope>
    <source>
        <strain evidence="2">cv. Yunnan</strain>
    </source>
</reference>
<protein>
    <submittedName>
        <fullName evidence="1">Uncharacterized protein</fullName>
    </submittedName>
</protein>
<reference evidence="1 2" key="2">
    <citation type="journal article" date="2022" name="Mol. Ecol. Resour.">
        <title>The genomes of chicory, endive, great burdock and yacon provide insights into Asteraceae paleo-polyploidization history and plant inulin production.</title>
        <authorList>
            <person name="Fan W."/>
            <person name="Wang S."/>
            <person name="Wang H."/>
            <person name="Wang A."/>
            <person name="Jiang F."/>
            <person name="Liu H."/>
            <person name="Zhao H."/>
            <person name="Xu D."/>
            <person name="Zhang Y."/>
        </authorList>
    </citation>
    <scope>NUCLEOTIDE SEQUENCE [LARGE SCALE GENOMIC DNA]</scope>
    <source>
        <strain evidence="2">cv. Yunnan</strain>
        <tissue evidence="1">Leaves</tissue>
    </source>
</reference>
<keyword evidence="2" id="KW-1185">Reference proteome</keyword>
<organism evidence="1 2">
    <name type="scientific">Smallanthus sonchifolius</name>
    <dbReference type="NCBI Taxonomy" id="185202"/>
    <lineage>
        <taxon>Eukaryota</taxon>
        <taxon>Viridiplantae</taxon>
        <taxon>Streptophyta</taxon>
        <taxon>Embryophyta</taxon>
        <taxon>Tracheophyta</taxon>
        <taxon>Spermatophyta</taxon>
        <taxon>Magnoliopsida</taxon>
        <taxon>eudicotyledons</taxon>
        <taxon>Gunneridae</taxon>
        <taxon>Pentapetalae</taxon>
        <taxon>asterids</taxon>
        <taxon>campanulids</taxon>
        <taxon>Asterales</taxon>
        <taxon>Asteraceae</taxon>
        <taxon>Asteroideae</taxon>
        <taxon>Heliantheae alliance</taxon>
        <taxon>Millerieae</taxon>
        <taxon>Smallanthus</taxon>
    </lineage>
</organism>
<gene>
    <name evidence="1" type="ORF">L1987_48500</name>
</gene>
<evidence type="ECO:0000313" key="2">
    <source>
        <dbReference type="Proteomes" id="UP001056120"/>
    </source>
</evidence>
<proteinExistence type="predicted"/>
<evidence type="ECO:0000313" key="1">
    <source>
        <dbReference type="EMBL" id="KAI3773960.1"/>
    </source>
</evidence>
<comment type="caution">
    <text evidence="1">The sequence shown here is derived from an EMBL/GenBank/DDBJ whole genome shotgun (WGS) entry which is preliminary data.</text>
</comment>
<accession>A0ACB9FT14</accession>
<dbReference type="Proteomes" id="UP001056120">
    <property type="component" value="Linkage Group LG16"/>
</dbReference>
<dbReference type="EMBL" id="CM042033">
    <property type="protein sequence ID" value="KAI3773960.1"/>
    <property type="molecule type" value="Genomic_DNA"/>
</dbReference>
<sequence>MYFGTSSTSKSSGSGTALFSRNSHEEDNSNVCGVHACYEASGSGSGSGSGSHHQNSSRNPSPTSSANQSAIAKIAEDHVALFSSCIFAYENFFGGKLTDPVSQPQIYSLNK</sequence>